<keyword evidence="2" id="KW-1185">Reference proteome</keyword>
<sequence length="63" mass="6814">MVACPAARQRAPPGKSQLIGYIPHPPNAFMLFHADFVRQKHVPGSIKTNHGSLSKIIVPARGT</sequence>
<protein>
    <submittedName>
        <fullName evidence="1">Uncharacterized protein</fullName>
    </submittedName>
</protein>
<dbReference type="STRING" id="1036808.A0A0C3AP98"/>
<dbReference type="EMBL" id="KN822015">
    <property type="protein sequence ID" value="KIM66787.1"/>
    <property type="molecule type" value="Genomic_DNA"/>
</dbReference>
<reference evidence="1 2" key="1">
    <citation type="submission" date="2014-04" db="EMBL/GenBank/DDBJ databases">
        <authorList>
            <consortium name="DOE Joint Genome Institute"/>
            <person name="Kuo A."/>
            <person name="Kohler A."/>
            <person name="Nagy L.G."/>
            <person name="Floudas D."/>
            <person name="Copeland A."/>
            <person name="Barry K.W."/>
            <person name="Cichocki N."/>
            <person name="Veneault-Fourrey C."/>
            <person name="LaButti K."/>
            <person name="Lindquist E.A."/>
            <person name="Lipzen A."/>
            <person name="Lundell T."/>
            <person name="Morin E."/>
            <person name="Murat C."/>
            <person name="Sun H."/>
            <person name="Tunlid A."/>
            <person name="Henrissat B."/>
            <person name="Grigoriev I.V."/>
            <person name="Hibbett D.S."/>
            <person name="Martin F."/>
            <person name="Nordberg H.P."/>
            <person name="Cantor M.N."/>
            <person name="Hua S.X."/>
        </authorList>
    </citation>
    <scope>NUCLEOTIDE SEQUENCE [LARGE SCALE GENOMIC DNA]</scope>
    <source>
        <strain evidence="1 2">Foug A</strain>
    </source>
</reference>
<accession>A0A0C3AP98</accession>
<dbReference type="HOGENOM" id="CLU_2887091_0_0_1"/>
<dbReference type="InParanoid" id="A0A0C3AP98"/>
<gene>
    <name evidence="1" type="ORF">SCLCIDRAFT_21574</name>
</gene>
<organism evidence="1 2">
    <name type="scientific">Scleroderma citrinum Foug A</name>
    <dbReference type="NCBI Taxonomy" id="1036808"/>
    <lineage>
        <taxon>Eukaryota</taxon>
        <taxon>Fungi</taxon>
        <taxon>Dikarya</taxon>
        <taxon>Basidiomycota</taxon>
        <taxon>Agaricomycotina</taxon>
        <taxon>Agaricomycetes</taxon>
        <taxon>Agaricomycetidae</taxon>
        <taxon>Boletales</taxon>
        <taxon>Sclerodermatineae</taxon>
        <taxon>Sclerodermataceae</taxon>
        <taxon>Scleroderma</taxon>
    </lineage>
</organism>
<dbReference type="OrthoDB" id="6247875at2759"/>
<proteinExistence type="predicted"/>
<dbReference type="AlphaFoldDB" id="A0A0C3AP98"/>
<name>A0A0C3AP98_9AGAM</name>
<dbReference type="Proteomes" id="UP000053989">
    <property type="component" value="Unassembled WGS sequence"/>
</dbReference>
<evidence type="ECO:0000313" key="1">
    <source>
        <dbReference type="EMBL" id="KIM66787.1"/>
    </source>
</evidence>
<evidence type="ECO:0000313" key="2">
    <source>
        <dbReference type="Proteomes" id="UP000053989"/>
    </source>
</evidence>
<reference evidence="2" key="2">
    <citation type="submission" date="2015-01" db="EMBL/GenBank/DDBJ databases">
        <title>Evolutionary Origins and Diversification of the Mycorrhizal Mutualists.</title>
        <authorList>
            <consortium name="DOE Joint Genome Institute"/>
            <consortium name="Mycorrhizal Genomics Consortium"/>
            <person name="Kohler A."/>
            <person name="Kuo A."/>
            <person name="Nagy L.G."/>
            <person name="Floudas D."/>
            <person name="Copeland A."/>
            <person name="Barry K.W."/>
            <person name="Cichocki N."/>
            <person name="Veneault-Fourrey C."/>
            <person name="LaButti K."/>
            <person name="Lindquist E.A."/>
            <person name="Lipzen A."/>
            <person name="Lundell T."/>
            <person name="Morin E."/>
            <person name="Murat C."/>
            <person name="Riley R."/>
            <person name="Ohm R."/>
            <person name="Sun H."/>
            <person name="Tunlid A."/>
            <person name="Henrissat B."/>
            <person name="Grigoriev I.V."/>
            <person name="Hibbett D.S."/>
            <person name="Martin F."/>
        </authorList>
    </citation>
    <scope>NUCLEOTIDE SEQUENCE [LARGE SCALE GENOMIC DNA]</scope>
    <source>
        <strain evidence="2">Foug A</strain>
    </source>
</reference>